<evidence type="ECO:0000313" key="1">
    <source>
        <dbReference type="EMBL" id="SVB81719.1"/>
    </source>
</evidence>
<name>A0A382H3F3_9ZZZZ</name>
<dbReference type="Gene3D" id="2.40.160.50">
    <property type="entry name" value="membrane protein fhac: a member of the omp85/tpsb transporter family"/>
    <property type="match status" value="1"/>
</dbReference>
<dbReference type="EMBL" id="UINC01058914">
    <property type="protein sequence ID" value="SVB81719.1"/>
    <property type="molecule type" value="Genomic_DNA"/>
</dbReference>
<organism evidence="1">
    <name type="scientific">marine metagenome</name>
    <dbReference type="NCBI Taxonomy" id="408172"/>
    <lineage>
        <taxon>unclassified sequences</taxon>
        <taxon>metagenomes</taxon>
        <taxon>ecological metagenomes</taxon>
    </lineage>
</organism>
<protein>
    <recommendedName>
        <fullName evidence="2">Bacterial surface antigen (D15) domain-containing protein</fullName>
    </recommendedName>
</protein>
<sequence length="392" mass="42837">APEATRSVFPFEAGLHDQLDEEGLESSPEIEAIREQVMVAIGHRYLSGLSPSRFYVPNASSIYRHNRAEGSFAGIGTVIRLASKWRVRAKGGYAFGRKEAQLALHILPTSSSVGSSFRLWWNELANVSDGLPGASMLVNTVTNLTASKDYTDPYFSSGAELRYSWGLGSTSSIAVGGIWGQHHSATTVLDADTLMTAYRRSVLPVDEGDDRAIEVRYATGTATSAFEGSATGRAGRFEDRLYASLWWATTLRQQIPSAETSLKAALQIGVSTEGSPFQSLFLLGGRHTLLGYPYRSFIGDRLVSLRLEASRTVISPWITARVFGATGVTGFGRNEVPDDRWQLKSTDGLKGSAGAGVSIGWDLFQFDVGRGLNRGGGWEFLFSVQRRFWEWL</sequence>
<dbReference type="AlphaFoldDB" id="A0A382H3F3"/>
<accession>A0A382H3F3</accession>
<proteinExistence type="predicted"/>
<gene>
    <name evidence="1" type="ORF">METZ01_LOCUS234573</name>
</gene>
<reference evidence="1" key="1">
    <citation type="submission" date="2018-05" db="EMBL/GenBank/DDBJ databases">
        <authorList>
            <person name="Lanie J.A."/>
            <person name="Ng W.-L."/>
            <person name="Kazmierczak K.M."/>
            <person name="Andrzejewski T.M."/>
            <person name="Davidsen T.M."/>
            <person name="Wayne K.J."/>
            <person name="Tettelin H."/>
            <person name="Glass J.I."/>
            <person name="Rusch D."/>
            <person name="Podicherti R."/>
            <person name="Tsui H.-C.T."/>
            <person name="Winkler M.E."/>
        </authorList>
    </citation>
    <scope>NUCLEOTIDE SEQUENCE</scope>
</reference>
<feature type="non-terminal residue" evidence="1">
    <location>
        <position position="1"/>
    </location>
</feature>
<evidence type="ECO:0008006" key="2">
    <source>
        <dbReference type="Google" id="ProtNLM"/>
    </source>
</evidence>